<reference evidence="1 2" key="1">
    <citation type="journal article" date="2012" name="Nucleic Acids Res.">
        <title>Sequencing of the smallest Apicomplexan genome from the human pathogen Babesia microti.</title>
        <authorList>
            <person name="Cornillot E."/>
            <person name="Hadj-Kaddour K."/>
            <person name="Dassouli A."/>
            <person name="Noel B."/>
            <person name="Ranwez V."/>
            <person name="Vacherie B."/>
            <person name="Augagneur Y."/>
            <person name="Bres V."/>
            <person name="Duclos A."/>
            <person name="Randazzo S."/>
            <person name="Carcy B."/>
            <person name="Debierre-Grockiego F."/>
            <person name="Delbecq S."/>
            <person name="Moubri-Menage K."/>
            <person name="Shams-Eldin H."/>
            <person name="Usmani-Brown S."/>
            <person name="Bringaud F."/>
            <person name="Wincker P."/>
            <person name="Vivares C.P."/>
            <person name="Schwarz R.T."/>
            <person name="Schetters T.P."/>
            <person name="Krause P.J."/>
            <person name="Gorenflot A."/>
            <person name="Berry V."/>
            <person name="Barbe V."/>
            <person name="Ben Mamoun C."/>
        </authorList>
    </citation>
    <scope>NUCLEOTIDE SEQUENCE [LARGE SCALE GENOMIC DNA]</scope>
    <source>
        <strain evidence="1 2">RI</strain>
    </source>
</reference>
<reference evidence="1 2" key="2">
    <citation type="journal article" date="2013" name="PLoS ONE">
        <title>Whole genome mapping and re-organization of the nuclear and mitochondrial genomes of Babesia microti isolates.</title>
        <authorList>
            <person name="Cornillot E."/>
            <person name="Dassouli A."/>
            <person name="Garg A."/>
            <person name="Pachikara N."/>
            <person name="Randazzo S."/>
            <person name="Depoix D."/>
            <person name="Carcy B."/>
            <person name="Delbecq S."/>
            <person name="Frutos R."/>
            <person name="Silva J.C."/>
            <person name="Sutton R."/>
            <person name="Krause P.J."/>
            <person name="Mamoun C.B."/>
        </authorList>
    </citation>
    <scope>NUCLEOTIDE SEQUENCE [LARGE SCALE GENOMIC DNA]</scope>
    <source>
        <strain evidence="1 2">RI</strain>
    </source>
</reference>
<evidence type="ECO:0000313" key="2">
    <source>
        <dbReference type="Proteomes" id="UP000002899"/>
    </source>
</evidence>
<name>A0A0K3ATZ4_BABMR</name>
<keyword evidence="2" id="KW-1185">Reference proteome</keyword>
<proteinExistence type="predicted"/>
<dbReference type="KEGG" id="bmic:BMR1_03g02185"/>
<reference evidence="1 2" key="3">
    <citation type="journal article" date="2016" name="Sci. Rep.">
        <title>Genome-wide diversity and gene expression profiling of Babesia microti isolates identify polymorphic genes that mediate host-pathogen interactions.</title>
        <authorList>
            <person name="Silva J.C."/>
            <person name="Cornillot E."/>
            <person name="McCracken C."/>
            <person name="Usmani-Brown S."/>
            <person name="Dwivedi A."/>
            <person name="Ifeonu O.O."/>
            <person name="Crabtree J."/>
            <person name="Gotia H.T."/>
            <person name="Virji A.Z."/>
            <person name="Reynes C."/>
            <person name="Colinge J."/>
            <person name="Kumar V."/>
            <person name="Lawres L."/>
            <person name="Pazzi J.E."/>
            <person name="Pablo J.V."/>
            <person name="Hung C."/>
            <person name="Brancato J."/>
            <person name="Kumari P."/>
            <person name="Orvis J."/>
            <person name="Tretina K."/>
            <person name="Chibucos M."/>
            <person name="Ott S."/>
            <person name="Sadzewicz L."/>
            <person name="Sengamalay N."/>
            <person name="Shetty A.C."/>
            <person name="Su Q."/>
            <person name="Tallon L."/>
            <person name="Fraser C.M."/>
            <person name="Frutos R."/>
            <person name="Molina D.M."/>
            <person name="Krause P.J."/>
            <person name="Ben Mamoun C."/>
        </authorList>
    </citation>
    <scope>NUCLEOTIDE SEQUENCE [LARGE SCALE GENOMIC DNA]</scope>
    <source>
        <strain evidence="1 2">RI</strain>
    </source>
</reference>
<dbReference type="VEuPathDB" id="PiroplasmaDB:BMR1_03g02185"/>
<dbReference type="AlphaFoldDB" id="A0A0K3ATZ4"/>
<dbReference type="GeneID" id="24425078"/>
<accession>A0A0K3ATZ4</accession>
<organism evidence="1 2">
    <name type="scientific">Babesia microti (strain RI)</name>
    <dbReference type="NCBI Taxonomy" id="1133968"/>
    <lineage>
        <taxon>Eukaryota</taxon>
        <taxon>Sar</taxon>
        <taxon>Alveolata</taxon>
        <taxon>Apicomplexa</taxon>
        <taxon>Aconoidasida</taxon>
        <taxon>Piroplasmida</taxon>
        <taxon>Babesiidae</taxon>
        <taxon>Babesia</taxon>
    </lineage>
</organism>
<protein>
    <recommendedName>
        <fullName evidence="3">PH domain-containing protein</fullName>
    </recommendedName>
</protein>
<dbReference type="RefSeq" id="XP_012649047.1">
    <property type="nucleotide sequence ID" value="XM_012793593.1"/>
</dbReference>
<dbReference type="EMBL" id="LN871598">
    <property type="protein sequence ID" value="CTQ41036.1"/>
    <property type="molecule type" value="Genomic_DNA"/>
</dbReference>
<dbReference type="SUPFAM" id="SSF57845">
    <property type="entry name" value="B-box zinc-binding domain"/>
    <property type="match status" value="1"/>
</dbReference>
<dbReference type="OrthoDB" id="387094at2759"/>
<dbReference type="Proteomes" id="UP000002899">
    <property type="component" value="Chromosome III"/>
</dbReference>
<evidence type="ECO:0008006" key="3">
    <source>
        <dbReference type="Google" id="ProtNLM"/>
    </source>
</evidence>
<gene>
    <name evidence="1" type="ORF">BMR1_03g02185</name>
</gene>
<dbReference type="CDD" id="cd19756">
    <property type="entry name" value="Bbox2"/>
    <property type="match status" value="1"/>
</dbReference>
<evidence type="ECO:0000313" key="1">
    <source>
        <dbReference type="EMBL" id="CTQ41036.1"/>
    </source>
</evidence>
<sequence length="731" mass="82618">MDGLGGYFWNAAKVFPDIAQNVKCALKDIVIPSDDEMPKYTSSQSCGVMKASQSKLPNVYTTETLGRTPKTVLKVPPFGKNRGISHHISPELNTSEPSKQDIALPFQKPKLSSTTMKQVESLIPNIQVPQKSLLKLNSSNGSKFGTIDVFEDINTLNDNPYTLTLEPSIHRLKASSQASFLDGSPTNLTQRKTYNQCKIHTKNMISSCCRTCDFLPLCEECIKAHDEHTIITISEGVGDVVEVFRECLSVVVDRHNVMESLLPEIRHFSAKSETMLKNVKRSVEKSTTCLMDAIKAREDSTNSEIRQLLSVGSDKLNSLHKDSIAYSKYILERLKTLEDLEKISGTNTGLALNTFIDLKPEYERLIYQCQDIPLLGQPLIQHWYINPGNIQNLLATEEIYITNSSRKIADTWISLDNKIKEVAQDLEKGKYQYILSSTPTLEAPLLVGTFLRRDWKRKEWLQRVVTIRPPLLLIHAHPDDPNEKVESSFRINTLRCELFENSTNPRTIEARRQHSNGLHLEVISDQPQSSANIVLLASSSSSIPRIWVQALNELKKIENDNDTNGDDNPYSSNVKADISPKSPLSFLKYARNGVKKYSIEHTDIDASTVNDIPDVCRSPVHFSERQFTNESDKNEYLHVPQLSLTETIDSSSKNTTSIRSGKDYDPYSLNRKWSLTTKSLNRNKQKSKLFEHESSVVDNFDFSQIPQFVYEGSENDADDYDKDHSSIHTVI</sequence>